<accession>A0A4W5JLL3</accession>
<keyword evidence="9" id="KW-1185">Reference proteome</keyword>
<dbReference type="CDD" id="cd00191">
    <property type="entry name" value="TY"/>
    <property type="match status" value="1"/>
</dbReference>
<dbReference type="GeneTree" id="ENSGT01150000287836"/>
<dbReference type="GO" id="GO:0005604">
    <property type="term" value="C:basement membrane"/>
    <property type="evidence" value="ECO:0007669"/>
    <property type="project" value="TreeGrafter"/>
</dbReference>
<evidence type="ECO:0000256" key="2">
    <source>
        <dbReference type="ARBA" id="ARBA00022525"/>
    </source>
</evidence>
<feature type="chain" id="PRO_5044612238" description="Thyroglobulin type-1 domain-containing protein" evidence="6">
    <location>
        <begin position="20"/>
        <end position="115"/>
    </location>
</feature>
<dbReference type="PANTHER" id="PTHR12352:SF3">
    <property type="entry name" value="NIDOGEN-2"/>
    <property type="match status" value="1"/>
</dbReference>
<dbReference type="PROSITE" id="PS51162">
    <property type="entry name" value="THYROGLOBULIN_1_2"/>
    <property type="match status" value="1"/>
</dbReference>
<comment type="caution">
    <text evidence="5">Lacks conserved residue(s) required for the propagation of feature annotation.</text>
</comment>
<dbReference type="GO" id="GO:0005615">
    <property type="term" value="C:extracellular space"/>
    <property type="evidence" value="ECO:0007669"/>
    <property type="project" value="TreeGrafter"/>
</dbReference>
<dbReference type="InterPro" id="IPR051950">
    <property type="entry name" value="Dev_reg/Prot_inhib"/>
</dbReference>
<reference evidence="9" key="1">
    <citation type="submission" date="2018-06" db="EMBL/GenBank/DDBJ databases">
        <title>Genome assembly of Danube salmon.</title>
        <authorList>
            <person name="Macqueen D.J."/>
            <person name="Gundappa M.K."/>
        </authorList>
    </citation>
    <scope>NUCLEOTIDE SEQUENCE [LARGE SCALE GENOMIC DNA]</scope>
</reference>
<dbReference type="AlphaFoldDB" id="A0A4W5JLL3"/>
<dbReference type="GO" id="GO:0007160">
    <property type="term" value="P:cell-matrix adhesion"/>
    <property type="evidence" value="ECO:0007669"/>
    <property type="project" value="TreeGrafter"/>
</dbReference>
<evidence type="ECO:0000259" key="7">
    <source>
        <dbReference type="PROSITE" id="PS51162"/>
    </source>
</evidence>
<keyword evidence="3" id="KW-0677">Repeat</keyword>
<proteinExistence type="predicted"/>
<keyword evidence="4 5" id="KW-1015">Disulfide bond</keyword>
<feature type="disulfide bond" evidence="5">
    <location>
        <begin position="27"/>
        <end position="46"/>
    </location>
</feature>
<sequence length="115" mass="12312">MAILTIILFVSMAFALGDAMIRPKTPCERARDAAIIGPIGAYIPTCDHAGQYTPKQCFGSTGKHGRTYTLNSPIQLNVIVKCATCLFLVGYCWCVTITGQKIQGTETPPGTAINC</sequence>
<evidence type="ECO:0000256" key="3">
    <source>
        <dbReference type="ARBA" id="ARBA00022737"/>
    </source>
</evidence>
<evidence type="ECO:0000256" key="5">
    <source>
        <dbReference type="PROSITE-ProRule" id="PRU00500"/>
    </source>
</evidence>
<feature type="signal peptide" evidence="6">
    <location>
        <begin position="1"/>
        <end position="19"/>
    </location>
</feature>
<dbReference type="Proteomes" id="UP000314982">
    <property type="component" value="Unassembled WGS sequence"/>
</dbReference>
<comment type="subcellular location">
    <subcellularLocation>
        <location evidence="1">Secreted</location>
    </subcellularLocation>
</comment>
<evidence type="ECO:0000313" key="9">
    <source>
        <dbReference type="Proteomes" id="UP000314982"/>
    </source>
</evidence>
<dbReference type="Pfam" id="PF00086">
    <property type="entry name" value="Thyroglobulin_1"/>
    <property type="match status" value="2"/>
</dbReference>
<dbReference type="Ensembl" id="ENSHHUT00000070448.1">
    <property type="protein sequence ID" value="ENSHHUP00000068162.1"/>
    <property type="gene ID" value="ENSHHUG00000040190.1"/>
</dbReference>
<name>A0A4W5JLL3_9TELE</name>
<dbReference type="SUPFAM" id="SSF57610">
    <property type="entry name" value="Thyroglobulin type-1 domain"/>
    <property type="match status" value="1"/>
</dbReference>
<organism evidence="8 9">
    <name type="scientific">Hucho hucho</name>
    <name type="common">huchen</name>
    <dbReference type="NCBI Taxonomy" id="62062"/>
    <lineage>
        <taxon>Eukaryota</taxon>
        <taxon>Metazoa</taxon>
        <taxon>Chordata</taxon>
        <taxon>Craniata</taxon>
        <taxon>Vertebrata</taxon>
        <taxon>Euteleostomi</taxon>
        <taxon>Actinopterygii</taxon>
        <taxon>Neopterygii</taxon>
        <taxon>Teleostei</taxon>
        <taxon>Protacanthopterygii</taxon>
        <taxon>Salmoniformes</taxon>
        <taxon>Salmonidae</taxon>
        <taxon>Salmoninae</taxon>
        <taxon>Hucho</taxon>
    </lineage>
</organism>
<evidence type="ECO:0000313" key="8">
    <source>
        <dbReference type="Ensembl" id="ENSHHUP00000004577.1"/>
    </source>
</evidence>
<dbReference type="InterPro" id="IPR000716">
    <property type="entry name" value="Thyroglobulin_1"/>
</dbReference>
<keyword evidence="2" id="KW-0964">Secreted</keyword>
<reference evidence="8" key="2">
    <citation type="submission" date="2025-05" db="UniProtKB">
        <authorList>
            <consortium name="Ensembl"/>
        </authorList>
    </citation>
    <scope>IDENTIFICATION</scope>
</reference>
<dbReference type="STRING" id="62062.ENSHHUP00000004577"/>
<dbReference type="Gene3D" id="4.10.800.10">
    <property type="entry name" value="Thyroglobulin type-1"/>
    <property type="match status" value="1"/>
</dbReference>
<dbReference type="Ensembl" id="ENSHHUT00000004733.1">
    <property type="protein sequence ID" value="ENSHHUP00000004577.1"/>
    <property type="gene ID" value="ENSHHUG00000002855.1"/>
</dbReference>
<evidence type="ECO:0000256" key="1">
    <source>
        <dbReference type="ARBA" id="ARBA00004613"/>
    </source>
</evidence>
<evidence type="ECO:0000256" key="6">
    <source>
        <dbReference type="SAM" id="SignalP"/>
    </source>
</evidence>
<dbReference type="SMART" id="SM00211">
    <property type="entry name" value="TY"/>
    <property type="match status" value="1"/>
</dbReference>
<feature type="domain" description="Thyroglobulin type-1" evidence="7">
    <location>
        <begin position="24"/>
        <end position="115"/>
    </location>
</feature>
<dbReference type="InterPro" id="IPR036857">
    <property type="entry name" value="Thyroglobulin_1_sf"/>
</dbReference>
<protein>
    <recommendedName>
        <fullName evidence="7">Thyroglobulin type-1 domain-containing protein</fullName>
    </recommendedName>
</protein>
<dbReference type="PANTHER" id="PTHR12352">
    <property type="entry name" value="SECRETED MODULAR CALCIUM-BINDING PROTEIN"/>
    <property type="match status" value="1"/>
</dbReference>
<keyword evidence="6" id="KW-0732">Signal</keyword>
<evidence type="ECO:0000256" key="4">
    <source>
        <dbReference type="ARBA" id="ARBA00023157"/>
    </source>
</evidence>